<accession>A0A4P7N9G8</accession>
<keyword evidence="1" id="KW-0479">Metal-binding</keyword>
<dbReference type="PROSITE" id="PS00498">
    <property type="entry name" value="TYROSINASE_2"/>
    <property type="match status" value="1"/>
</dbReference>
<dbReference type="PANTHER" id="PTHR11474">
    <property type="entry name" value="TYROSINASE FAMILY MEMBER"/>
    <property type="match status" value="1"/>
</dbReference>
<evidence type="ECO:0000313" key="6">
    <source>
        <dbReference type="Proteomes" id="UP000294847"/>
    </source>
</evidence>
<dbReference type="PANTHER" id="PTHR11474:SF125">
    <property type="entry name" value="N-ACETYL-6-HYDROXYTRYPTOPHAN OXIDASE IVOB-RELATED"/>
    <property type="match status" value="1"/>
</dbReference>
<name>A0A4P7N9G8_PYROR</name>
<dbReference type="AlphaFoldDB" id="A0A4P7N9G8"/>
<evidence type="ECO:0000313" key="5">
    <source>
        <dbReference type="EMBL" id="QBZ57961.1"/>
    </source>
</evidence>
<dbReference type="InterPro" id="IPR008922">
    <property type="entry name" value="Di-copper_centre_dom_sf"/>
</dbReference>
<sequence>MRFSSCLAAATALAAGVSAAPAIPAGDDLEVARAQVNKMVADISAKKMAELQAKAVDAKRKTACKSTCTADNVAVRKEYGDLTKEERADYVRAVKCLMDLPARTPRSVAPGVRSRFDDFTVTHIQQTLNIHYTGNFQPWHRWFVYTYEKALREECGYKGYQPYWDWAKYASAPQDSPIFNGDEYSLGGNGEWIGPHEGAMIGVPQAGAPTLRIPPGVGGGEVKTGPFLNRTILLGPVGAIEGVPAGPDNGLGENPRPWKRDVGPGVNMRFANYTTVLNLLTAPDIDAFRIVSEGEKGTVEIGPHGGGHYVMGGDPGGDVFTSPNDPAFFVHHDQMDRVWFLWQEQDRAARLHDLGKGLYAHQTWWNEPPSNLTSPDEIIDLGYSGGKIAIKDLADTTSGPFCYIYQ</sequence>
<organism evidence="5 6">
    <name type="scientific">Pyricularia oryzae</name>
    <name type="common">Rice blast fungus</name>
    <name type="synonym">Magnaporthe oryzae</name>
    <dbReference type="NCBI Taxonomy" id="318829"/>
    <lineage>
        <taxon>Eukaryota</taxon>
        <taxon>Fungi</taxon>
        <taxon>Dikarya</taxon>
        <taxon>Ascomycota</taxon>
        <taxon>Pezizomycotina</taxon>
        <taxon>Sordariomycetes</taxon>
        <taxon>Sordariomycetidae</taxon>
        <taxon>Magnaporthales</taxon>
        <taxon>Pyriculariaceae</taxon>
        <taxon>Pyricularia</taxon>
    </lineage>
</organism>
<dbReference type="EMBL" id="CP034206">
    <property type="protein sequence ID" value="QBZ57961.1"/>
    <property type="molecule type" value="Genomic_DNA"/>
</dbReference>
<gene>
    <name evidence="5" type="ORF">PoMZ_02899</name>
</gene>
<proteinExistence type="predicted"/>
<feature type="signal peptide" evidence="3">
    <location>
        <begin position="1"/>
        <end position="19"/>
    </location>
</feature>
<dbReference type="PRINTS" id="PR00092">
    <property type="entry name" value="TYROSINASE"/>
</dbReference>
<keyword evidence="2" id="KW-0560">Oxidoreductase</keyword>
<dbReference type="Proteomes" id="UP000294847">
    <property type="component" value="Chromosome 3"/>
</dbReference>
<feature type="chain" id="PRO_5020372817" description="Tyrosinase copper-binding domain-containing protein" evidence="3">
    <location>
        <begin position="20"/>
        <end position="406"/>
    </location>
</feature>
<protein>
    <recommendedName>
        <fullName evidence="4">Tyrosinase copper-binding domain-containing protein</fullName>
    </recommendedName>
</protein>
<dbReference type="Pfam" id="PF00264">
    <property type="entry name" value="Tyrosinase"/>
    <property type="match status" value="1"/>
</dbReference>
<feature type="domain" description="Tyrosinase copper-binding" evidence="4">
    <location>
        <begin position="325"/>
        <end position="336"/>
    </location>
</feature>
<keyword evidence="3" id="KW-0732">Signal</keyword>
<dbReference type="InterPro" id="IPR050316">
    <property type="entry name" value="Tyrosinase/Hemocyanin"/>
</dbReference>
<evidence type="ECO:0000256" key="1">
    <source>
        <dbReference type="ARBA" id="ARBA00022723"/>
    </source>
</evidence>
<dbReference type="InterPro" id="IPR002227">
    <property type="entry name" value="Tyrosinase_Cu-bd"/>
</dbReference>
<reference evidence="5 6" key="1">
    <citation type="journal article" date="2019" name="Mol. Biol. Evol.">
        <title>Blast fungal genomes show frequent chromosomal changes, gene gains and losses, and effector gene turnover.</title>
        <authorList>
            <person name="Gomez Luciano L.B."/>
            <person name="Jason Tsai I."/>
            <person name="Chuma I."/>
            <person name="Tosa Y."/>
            <person name="Chen Y.H."/>
            <person name="Li J.Y."/>
            <person name="Li M.Y."/>
            <person name="Jade Lu M.Y."/>
            <person name="Nakayashiki H."/>
            <person name="Li W.H."/>
        </authorList>
    </citation>
    <scope>NUCLEOTIDE SEQUENCE [LARGE SCALE GENOMIC DNA]</scope>
    <source>
        <strain evidence="5">MZ5-1-6</strain>
    </source>
</reference>
<evidence type="ECO:0000256" key="3">
    <source>
        <dbReference type="SAM" id="SignalP"/>
    </source>
</evidence>
<dbReference type="SUPFAM" id="SSF48056">
    <property type="entry name" value="Di-copper centre-containing domain"/>
    <property type="match status" value="1"/>
</dbReference>
<evidence type="ECO:0000259" key="4">
    <source>
        <dbReference type="PROSITE" id="PS00498"/>
    </source>
</evidence>
<dbReference type="Gene3D" id="1.10.1280.10">
    <property type="entry name" value="Di-copper center containing domain from catechol oxidase"/>
    <property type="match status" value="1"/>
</dbReference>
<dbReference type="GO" id="GO:0046872">
    <property type="term" value="F:metal ion binding"/>
    <property type="evidence" value="ECO:0007669"/>
    <property type="project" value="UniProtKB-KW"/>
</dbReference>
<dbReference type="GO" id="GO:0016491">
    <property type="term" value="F:oxidoreductase activity"/>
    <property type="evidence" value="ECO:0007669"/>
    <property type="project" value="UniProtKB-KW"/>
</dbReference>
<evidence type="ECO:0000256" key="2">
    <source>
        <dbReference type="ARBA" id="ARBA00023002"/>
    </source>
</evidence>